<feature type="binding site" evidence="6">
    <location>
        <position position="318"/>
    </location>
    <ligand>
        <name>substrate</name>
    </ligand>
</feature>
<feature type="binding site" evidence="7">
    <location>
        <position position="217"/>
    </location>
    <ligand>
        <name>Mg(2+)</name>
        <dbReference type="ChEBI" id="CHEBI:18420"/>
    </ligand>
</feature>
<dbReference type="Proteomes" id="UP000182725">
    <property type="component" value="Unassembled WGS sequence"/>
</dbReference>
<evidence type="ECO:0000256" key="1">
    <source>
        <dbReference type="ARBA" id="ARBA00008031"/>
    </source>
</evidence>
<dbReference type="InterPro" id="IPR029065">
    <property type="entry name" value="Enolase_C-like"/>
</dbReference>
<evidence type="ECO:0000313" key="10">
    <source>
        <dbReference type="EMBL" id="SEE69555.1"/>
    </source>
</evidence>
<dbReference type="InterPro" id="IPR034603">
    <property type="entry name" value="Dipeptide_epimerase"/>
</dbReference>
<evidence type="ECO:0000313" key="11">
    <source>
        <dbReference type="Proteomes" id="UP000182725"/>
    </source>
</evidence>
<evidence type="ECO:0000256" key="7">
    <source>
        <dbReference type="PIRSR" id="PIRSR634603-3"/>
    </source>
</evidence>
<dbReference type="AlphaFoldDB" id="A0A1H5KXJ7"/>
<feature type="binding site" evidence="6">
    <location>
        <position position="135"/>
    </location>
    <ligand>
        <name>substrate</name>
    </ligand>
</feature>
<dbReference type="SUPFAM" id="SSF54826">
    <property type="entry name" value="Enolase N-terminal domain-like"/>
    <property type="match status" value="1"/>
</dbReference>
<gene>
    <name evidence="10" type="ORF">SAMN04489740_2215</name>
</gene>
<dbReference type="InterPro" id="IPR013341">
    <property type="entry name" value="Mandelate_racemase_N_dom"/>
</dbReference>
<feature type="binding site" evidence="7">
    <location>
        <position position="242"/>
    </location>
    <ligand>
        <name>Mg(2+)</name>
        <dbReference type="ChEBI" id="CHEBI:18420"/>
    </ligand>
</feature>
<feature type="binding site" evidence="6">
    <location>
        <position position="296"/>
    </location>
    <ligand>
        <name>substrate</name>
    </ligand>
</feature>
<dbReference type="InterPro" id="IPR029017">
    <property type="entry name" value="Enolase-like_N"/>
</dbReference>
<dbReference type="Gene3D" id="3.30.390.10">
    <property type="entry name" value="Enolase-like, N-terminal domain"/>
    <property type="match status" value="1"/>
</dbReference>
<dbReference type="CDD" id="cd03319">
    <property type="entry name" value="L-Ala-DL-Glu_epimerase"/>
    <property type="match status" value="1"/>
</dbReference>
<dbReference type="SFLD" id="SFLDG00180">
    <property type="entry name" value="muconate_cycloisomerase"/>
    <property type="match status" value="1"/>
</dbReference>
<accession>A0A1H5KXJ7</accession>
<dbReference type="EMBL" id="FNTV01000001">
    <property type="protein sequence ID" value="SEE69555.1"/>
    <property type="molecule type" value="Genomic_DNA"/>
</dbReference>
<dbReference type="Pfam" id="PF13378">
    <property type="entry name" value="MR_MLE_C"/>
    <property type="match status" value="1"/>
</dbReference>
<protein>
    <recommendedName>
        <fullName evidence="8">Dipeptide epimerase</fullName>
        <ecNumber evidence="8">5.1.1.-</ecNumber>
    </recommendedName>
</protein>
<evidence type="ECO:0000256" key="5">
    <source>
        <dbReference type="PIRSR" id="PIRSR634603-1"/>
    </source>
</evidence>
<dbReference type="InterPro" id="IPR013342">
    <property type="entry name" value="Mandelate_racemase_C"/>
</dbReference>
<dbReference type="GO" id="GO:0016855">
    <property type="term" value="F:racemase and epimerase activity, acting on amino acids and derivatives"/>
    <property type="evidence" value="ECO:0007669"/>
    <property type="project" value="UniProtKB-UniRule"/>
</dbReference>
<evidence type="ECO:0000256" key="2">
    <source>
        <dbReference type="ARBA" id="ARBA00022723"/>
    </source>
</evidence>
<dbReference type="InterPro" id="IPR036849">
    <property type="entry name" value="Enolase-like_C_sf"/>
</dbReference>
<feature type="binding site" evidence="6">
    <location>
        <position position="294"/>
    </location>
    <ligand>
        <name>substrate</name>
    </ligand>
</feature>
<name>A0A1H5KXJ7_9MICC</name>
<evidence type="ECO:0000256" key="6">
    <source>
        <dbReference type="PIRSR" id="PIRSR634603-2"/>
    </source>
</evidence>
<evidence type="ECO:0000256" key="8">
    <source>
        <dbReference type="RuleBase" id="RU366006"/>
    </source>
</evidence>
<dbReference type="SFLD" id="SFLDF00009">
    <property type="entry name" value="o-succinylbenzoate_synthase"/>
    <property type="match status" value="1"/>
</dbReference>
<evidence type="ECO:0000256" key="3">
    <source>
        <dbReference type="ARBA" id="ARBA00022842"/>
    </source>
</evidence>
<feature type="binding site" evidence="6">
    <location>
        <position position="320"/>
    </location>
    <ligand>
        <name>substrate</name>
    </ligand>
</feature>
<feature type="domain" description="Mandelate racemase/muconate lactonizing enzyme C-terminal" evidence="9">
    <location>
        <begin position="141"/>
        <end position="238"/>
    </location>
</feature>
<dbReference type="PANTHER" id="PTHR48073:SF2">
    <property type="entry name" value="O-SUCCINYLBENZOATE SYNTHASE"/>
    <property type="match status" value="1"/>
</dbReference>
<dbReference type="PANTHER" id="PTHR48073">
    <property type="entry name" value="O-SUCCINYLBENZOATE SYNTHASE-RELATED"/>
    <property type="match status" value="1"/>
</dbReference>
<dbReference type="SFLD" id="SFLDS00001">
    <property type="entry name" value="Enolase"/>
    <property type="match status" value="1"/>
</dbReference>
<organism evidence="10 11">
    <name type="scientific">Arthrobacter alpinus</name>
    <dbReference type="NCBI Taxonomy" id="656366"/>
    <lineage>
        <taxon>Bacteria</taxon>
        <taxon>Bacillati</taxon>
        <taxon>Actinomycetota</taxon>
        <taxon>Actinomycetes</taxon>
        <taxon>Micrococcales</taxon>
        <taxon>Micrococcaceae</taxon>
        <taxon>Arthrobacter</taxon>
    </lineage>
</organism>
<evidence type="ECO:0000256" key="4">
    <source>
        <dbReference type="ARBA" id="ARBA00023235"/>
    </source>
</evidence>
<dbReference type="Gene3D" id="3.20.20.120">
    <property type="entry name" value="Enolase-like C-terminal domain"/>
    <property type="match status" value="1"/>
</dbReference>
<keyword evidence="3 7" id="KW-0460">Magnesium</keyword>
<feature type="binding site" evidence="7">
    <location>
        <position position="189"/>
    </location>
    <ligand>
        <name>Mg(2+)</name>
        <dbReference type="ChEBI" id="CHEBI:18420"/>
    </ligand>
</feature>
<dbReference type="SUPFAM" id="SSF51604">
    <property type="entry name" value="Enolase C-terminal domain-like"/>
    <property type="match status" value="1"/>
</dbReference>
<keyword evidence="4 8" id="KW-0413">Isomerase</keyword>
<feature type="binding site" evidence="6">
    <location>
        <position position="160"/>
    </location>
    <ligand>
        <name>substrate</name>
    </ligand>
</feature>
<dbReference type="Pfam" id="PF02746">
    <property type="entry name" value="MR_MLE_N"/>
    <property type="match status" value="1"/>
</dbReference>
<evidence type="ECO:0000259" key="9">
    <source>
        <dbReference type="SMART" id="SM00922"/>
    </source>
</evidence>
<feature type="active site" description="Proton acceptor; specific for (R)-substrate epimerization" evidence="5">
    <location>
        <position position="162"/>
    </location>
</feature>
<proteinExistence type="inferred from homology"/>
<comment type="similarity">
    <text evidence="1 8">Belongs to the mandelate racemase/muconate lactonizing enzyme family.</text>
</comment>
<dbReference type="RefSeq" id="WP_074711648.1">
    <property type="nucleotide sequence ID" value="NZ_FNTV01000001.1"/>
</dbReference>
<reference evidence="10 11" key="1">
    <citation type="submission" date="2016-10" db="EMBL/GenBank/DDBJ databases">
        <authorList>
            <person name="de Groot N.N."/>
        </authorList>
    </citation>
    <scope>NUCLEOTIDE SEQUENCE [LARGE SCALE GENOMIC DNA]</scope>
    <source>
        <strain evidence="10 11">DSM 22274</strain>
    </source>
</reference>
<feature type="active site" description="Proton acceptor; specific for (S)-substrate epimerization" evidence="5">
    <location>
        <position position="266"/>
    </location>
</feature>
<dbReference type="EC" id="5.1.1.-" evidence="8"/>
<comment type="cofactor">
    <cofactor evidence="7 8">
        <name>Mg(2+)</name>
        <dbReference type="ChEBI" id="CHEBI:18420"/>
    </cofactor>
    <text evidence="7 8">Binds 1 Mg(2+) ion per subunit.</text>
</comment>
<dbReference type="GO" id="GO:0046872">
    <property type="term" value="F:metal ion binding"/>
    <property type="evidence" value="ECO:0007669"/>
    <property type="project" value="UniProtKB-KW"/>
</dbReference>
<sequence>MKLASITAHRISVPLLRAFTTAVRSAVELETVIVELRDDAGLSGWGEAPISVVTKTTTNAVIASVEGPLWSLFASADSVEHALERLEQSREPSVARAAVDCALHDLAAQQAGISMSEFLGGQPAGTPIHVTTDMTLSVAAPEELAATARHHVSEGFDCLKVKLNAEGDPLAAMVAVRAAVGKETILRVDANQAFTPEQAITFIRGLEKANVGVEFVEQPVAAADWAGLAKVSGAVGLPIMADESVWTCADLDLLLERNAASMINIKLAKTGGIRHARRLADRAADAGLGVVVGCMLESSVGIAAAAAFASTLPVMAQDLDGGLWLAASPVSGGAQYRRSEIWLSPAPGLGITGLSWPRSSGTASSIGQ</sequence>
<dbReference type="SMART" id="SM00922">
    <property type="entry name" value="MR_MLE"/>
    <property type="match status" value="1"/>
</dbReference>
<keyword evidence="2 7" id="KW-0479">Metal-binding</keyword>
<feature type="binding site" evidence="6">
    <location>
        <position position="24"/>
    </location>
    <ligand>
        <name>substrate</name>
    </ligand>
</feature>